<dbReference type="Proteomes" id="UP000631114">
    <property type="component" value="Unassembled WGS sequence"/>
</dbReference>
<reference evidence="1 2" key="1">
    <citation type="submission" date="2020-10" db="EMBL/GenBank/DDBJ databases">
        <title>The Coptis chinensis genome and diversification of protoberbering-type alkaloids.</title>
        <authorList>
            <person name="Wang B."/>
            <person name="Shu S."/>
            <person name="Song C."/>
            <person name="Liu Y."/>
        </authorList>
    </citation>
    <scope>NUCLEOTIDE SEQUENCE [LARGE SCALE GENOMIC DNA]</scope>
    <source>
        <strain evidence="1">HL-2020</strain>
        <tissue evidence="1">Leaf</tissue>
    </source>
</reference>
<gene>
    <name evidence="1" type="ORF">IFM89_039095</name>
</gene>
<dbReference type="EMBL" id="JADFTS010000003">
    <property type="protein sequence ID" value="KAF9617876.1"/>
    <property type="molecule type" value="Genomic_DNA"/>
</dbReference>
<comment type="caution">
    <text evidence="1">The sequence shown here is derived from an EMBL/GenBank/DDBJ whole genome shotgun (WGS) entry which is preliminary data.</text>
</comment>
<sequence length="83" mass="9208">MYSKTLKFSIDWGIQGKLITAPRIESVKWVAPNAPTIKVNTDGASRALELGTTKGWSDIWVEQHSEMLSNRSGLLDRPNCHGP</sequence>
<organism evidence="1 2">
    <name type="scientific">Coptis chinensis</name>
    <dbReference type="NCBI Taxonomy" id="261450"/>
    <lineage>
        <taxon>Eukaryota</taxon>
        <taxon>Viridiplantae</taxon>
        <taxon>Streptophyta</taxon>
        <taxon>Embryophyta</taxon>
        <taxon>Tracheophyta</taxon>
        <taxon>Spermatophyta</taxon>
        <taxon>Magnoliopsida</taxon>
        <taxon>Ranunculales</taxon>
        <taxon>Ranunculaceae</taxon>
        <taxon>Coptidoideae</taxon>
        <taxon>Coptis</taxon>
    </lineage>
</organism>
<evidence type="ECO:0000313" key="1">
    <source>
        <dbReference type="EMBL" id="KAF9617876.1"/>
    </source>
</evidence>
<dbReference type="AlphaFoldDB" id="A0A835MBP2"/>
<proteinExistence type="predicted"/>
<keyword evidence="2" id="KW-1185">Reference proteome</keyword>
<accession>A0A835MBP2</accession>
<protein>
    <submittedName>
        <fullName evidence="1">Uncharacterized protein</fullName>
    </submittedName>
</protein>
<evidence type="ECO:0000313" key="2">
    <source>
        <dbReference type="Proteomes" id="UP000631114"/>
    </source>
</evidence>
<name>A0A835MBP2_9MAGN</name>